<dbReference type="NCBIfam" id="TIGR02384">
    <property type="entry name" value="RelB_DinJ"/>
    <property type="match status" value="1"/>
</dbReference>
<dbReference type="RefSeq" id="WP_154407839.1">
    <property type="nucleotide sequence ID" value="NZ_VUNR01000029.1"/>
</dbReference>
<dbReference type="GeneID" id="96779624"/>
<dbReference type="GO" id="GO:0006355">
    <property type="term" value="P:regulation of DNA-templated transcription"/>
    <property type="evidence" value="ECO:0007669"/>
    <property type="project" value="InterPro"/>
</dbReference>
<dbReference type="InterPro" id="IPR013321">
    <property type="entry name" value="Arc_rbn_hlx_hlx"/>
</dbReference>
<dbReference type="Gene3D" id="1.10.1220.10">
    <property type="entry name" value="Met repressor-like"/>
    <property type="match status" value="1"/>
</dbReference>
<evidence type="ECO:0000313" key="2">
    <source>
        <dbReference type="Proteomes" id="UP000433181"/>
    </source>
</evidence>
<dbReference type="EMBL" id="VUNR01000029">
    <property type="protein sequence ID" value="MSU09673.1"/>
    <property type="molecule type" value="Genomic_DNA"/>
</dbReference>
<gene>
    <name evidence="1" type="ORF">FYJ84_11865</name>
</gene>
<reference evidence="1 2" key="1">
    <citation type="submission" date="2019-08" db="EMBL/GenBank/DDBJ databases">
        <title>In-depth cultivation of the pig gut microbiome towards novel bacterial diversity and tailored functional studies.</title>
        <authorList>
            <person name="Wylensek D."/>
            <person name="Hitch T.C.A."/>
            <person name="Clavel T."/>
        </authorList>
    </citation>
    <scope>NUCLEOTIDE SEQUENCE [LARGE SCALE GENOMIC DNA]</scope>
    <source>
        <strain evidence="1 2">WCA-693-APC-5D-A</strain>
    </source>
</reference>
<organism evidence="1 2">
    <name type="scientific">Anaerovibrio slackiae</name>
    <dbReference type="NCBI Taxonomy" id="2652309"/>
    <lineage>
        <taxon>Bacteria</taxon>
        <taxon>Bacillati</taxon>
        <taxon>Bacillota</taxon>
        <taxon>Negativicutes</taxon>
        <taxon>Selenomonadales</taxon>
        <taxon>Selenomonadaceae</taxon>
        <taxon>Anaerovibrio</taxon>
    </lineage>
</organism>
<evidence type="ECO:0000313" key="1">
    <source>
        <dbReference type="EMBL" id="MSU09673.1"/>
    </source>
</evidence>
<name>A0A6I2UDQ7_9FIRM</name>
<dbReference type="AlphaFoldDB" id="A0A6I2UDQ7"/>
<dbReference type="InterPro" id="IPR007337">
    <property type="entry name" value="RelB/DinJ"/>
</dbReference>
<proteinExistence type="predicted"/>
<comment type="caution">
    <text evidence="1">The sequence shown here is derived from an EMBL/GenBank/DDBJ whole genome shotgun (WGS) entry which is preliminary data.</text>
</comment>
<dbReference type="Pfam" id="PF04221">
    <property type="entry name" value="RelB"/>
    <property type="match status" value="1"/>
</dbReference>
<dbReference type="Proteomes" id="UP000433181">
    <property type="component" value="Unassembled WGS sequence"/>
</dbReference>
<protein>
    <submittedName>
        <fullName evidence="1">Type II toxin-antitoxin system RelB/DinJ family antitoxin</fullName>
    </submittedName>
</protein>
<sequence>MKADTITMRVNPELKRQAEALCADMGFTLSTAYTMLLKAIVRTRSLPFPLTASDPFYSDTNMAHLQRGIEALNAGKGQKHDLIEV</sequence>
<accession>A0A6I2UDQ7</accession>
<keyword evidence="2" id="KW-1185">Reference proteome</keyword>